<evidence type="ECO:0000256" key="3">
    <source>
        <dbReference type="ARBA" id="ARBA00022691"/>
    </source>
</evidence>
<proteinExistence type="inferred from homology"/>
<keyword evidence="2" id="KW-0004">4Fe-4S</keyword>
<dbReference type="InterPro" id="IPR023867">
    <property type="entry name" value="Sulphatase_maturase_rSAM"/>
</dbReference>
<dbReference type="InterPro" id="IPR000385">
    <property type="entry name" value="MoaA_NifB_PqqE_Fe-S-bd_CS"/>
</dbReference>
<dbReference type="InterPro" id="IPR007197">
    <property type="entry name" value="rSAM"/>
</dbReference>
<dbReference type="SFLD" id="SFLDG01384">
    <property type="entry name" value="thioether_bond_formation_requi"/>
    <property type="match status" value="1"/>
</dbReference>
<dbReference type="PANTHER" id="PTHR43273">
    <property type="entry name" value="ANAEROBIC SULFATASE-MATURATING ENZYME HOMOLOG ASLB-RELATED"/>
    <property type="match status" value="1"/>
</dbReference>
<dbReference type="SUPFAM" id="SSF102114">
    <property type="entry name" value="Radical SAM enzymes"/>
    <property type="match status" value="1"/>
</dbReference>
<organism evidence="9 10">
    <name type="scientific">Roseiflexus castenholzii (strain DSM 13941 / HLO8)</name>
    <dbReference type="NCBI Taxonomy" id="383372"/>
    <lineage>
        <taxon>Bacteria</taxon>
        <taxon>Bacillati</taxon>
        <taxon>Chloroflexota</taxon>
        <taxon>Chloroflexia</taxon>
        <taxon>Chloroflexales</taxon>
        <taxon>Roseiflexineae</taxon>
        <taxon>Roseiflexaceae</taxon>
        <taxon>Roseiflexus</taxon>
    </lineage>
</organism>
<dbReference type="CDD" id="cd01335">
    <property type="entry name" value="Radical_SAM"/>
    <property type="match status" value="1"/>
</dbReference>
<comment type="similarity">
    <text evidence="7">Belongs to the radical SAM superfamily. Anaerobic sulfatase-maturating enzyme family.</text>
</comment>
<dbReference type="InterPro" id="IPR013785">
    <property type="entry name" value="Aldolase_TIM"/>
</dbReference>
<comment type="cofactor">
    <cofactor evidence="1">
        <name>[4Fe-4S] cluster</name>
        <dbReference type="ChEBI" id="CHEBI:49883"/>
    </cofactor>
</comment>
<keyword evidence="6" id="KW-0411">Iron-sulfur</keyword>
<keyword evidence="5" id="KW-0408">Iron</keyword>
<evidence type="ECO:0000256" key="2">
    <source>
        <dbReference type="ARBA" id="ARBA00022485"/>
    </source>
</evidence>
<dbReference type="SFLD" id="SFLDS00029">
    <property type="entry name" value="Radical_SAM"/>
    <property type="match status" value="1"/>
</dbReference>
<dbReference type="GO" id="GO:0016491">
    <property type="term" value="F:oxidoreductase activity"/>
    <property type="evidence" value="ECO:0007669"/>
    <property type="project" value="InterPro"/>
</dbReference>
<feature type="domain" description="Radical SAM core" evidence="8">
    <location>
        <begin position="152"/>
        <end position="303"/>
    </location>
</feature>
<protein>
    <submittedName>
        <fullName evidence="9">Radical SAM domain protein</fullName>
    </submittedName>
</protein>
<evidence type="ECO:0000256" key="7">
    <source>
        <dbReference type="ARBA" id="ARBA00023601"/>
    </source>
</evidence>
<dbReference type="PROSITE" id="PS01305">
    <property type="entry name" value="MOAA_NIFB_PQQE"/>
    <property type="match status" value="1"/>
</dbReference>
<reference evidence="9 10" key="1">
    <citation type="submission" date="2007-08" db="EMBL/GenBank/DDBJ databases">
        <title>Complete sequence of Roseiflexus castenholzii DSM 13941.</title>
        <authorList>
            <consortium name="US DOE Joint Genome Institute"/>
            <person name="Copeland A."/>
            <person name="Lucas S."/>
            <person name="Lapidus A."/>
            <person name="Barry K."/>
            <person name="Glavina del Rio T."/>
            <person name="Dalin E."/>
            <person name="Tice H."/>
            <person name="Pitluck S."/>
            <person name="Thompson L.S."/>
            <person name="Brettin T."/>
            <person name="Bruce D."/>
            <person name="Detter J.C."/>
            <person name="Han C."/>
            <person name="Tapia R."/>
            <person name="Schmutz J."/>
            <person name="Larimer F."/>
            <person name="Land M."/>
            <person name="Hauser L."/>
            <person name="Kyrpides N."/>
            <person name="Mikhailova N."/>
            <person name="Bryant D.A."/>
            <person name="Hanada S."/>
            <person name="Tsukatani Y."/>
            <person name="Richardson P."/>
        </authorList>
    </citation>
    <scope>NUCLEOTIDE SEQUENCE [LARGE SCALE GENOMIC DNA]</scope>
    <source>
        <strain evidence="10">DSM 13941 / HLO8</strain>
    </source>
</reference>
<dbReference type="InterPro" id="IPR023885">
    <property type="entry name" value="4Fe4S-binding_SPASM_dom"/>
</dbReference>
<evidence type="ECO:0000259" key="8">
    <source>
        <dbReference type="Pfam" id="PF04055"/>
    </source>
</evidence>
<dbReference type="Proteomes" id="UP000000263">
    <property type="component" value="Chromosome"/>
</dbReference>
<dbReference type="GO" id="GO:0051539">
    <property type="term" value="F:4 iron, 4 sulfur cluster binding"/>
    <property type="evidence" value="ECO:0007669"/>
    <property type="project" value="UniProtKB-KW"/>
</dbReference>
<dbReference type="PANTHER" id="PTHR43273:SF3">
    <property type="entry name" value="ANAEROBIC SULFATASE-MATURATING ENZYME HOMOLOG ASLB-RELATED"/>
    <property type="match status" value="1"/>
</dbReference>
<dbReference type="AlphaFoldDB" id="A7NH60"/>
<accession>A7NH60</accession>
<evidence type="ECO:0000313" key="9">
    <source>
        <dbReference type="EMBL" id="ABU56807.1"/>
    </source>
</evidence>
<dbReference type="KEGG" id="rca:Rcas_0685"/>
<gene>
    <name evidence="9" type="ordered locus">Rcas_0685</name>
</gene>
<dbReference type="InterPro" id="IPR058240">
    <property type="entry name" value="rSAM_sf"/>
</dbReference>
<dbReference type="HOGENOM" id="CLU_009273_4_4_0"/>
<evidence type="ECO:0000256" key="6">
    <source>
        <dbReference type="ARBA" id="ARBA00023014"/>
    </source>
</evidence>
<sequence>MSHESPSVATPLILSAADVAQQGIDAAETDCFTPPETDCACPSERPLFSSDIVVDEAVAYSMPALHTDALPGGSILAFNPLGNTGVVALDNAAWALLNRFRQPRLLADAAGEDDALYRAARRLAELELLQRADRPVRTPRTASQTLTAWLHVTNECNLRCDYCYISKTPDAMDIARGRRAVDAVVRSALAHGFRRIKLKYAGGEATLNAPLVVLTHKYARECADGHRLALDGVVLSNGVALGSRLIRALRDSGLRLMISLDGVGDAHDATRRFVNGRGSFSHVARTLDRLAEHGVIPSISITVSHRNLAGLPATVEYVLDRGLPFSLNFYRENQCSANAADLSFQDDQIIAAMREAFGVIARRLPRHSLLSALVDLARLDTPHDRPCGAGHSYMVIDHRGGVATCHMAIERTVADVAVPDPLLLIHEDAIGIRNVPVDEKEGCRTCLWRYWCAGGCPALTHRITGRYDVKSPNCRIYQTLFPEALRLEGMRLLRYGRMA</sequence>
<dbReference type="Gene3D" id="3.20.20.70">
    <property type="entry name" value="Aldolase class I"/>
    <property type="match status" value="1"/>
</dbReference>
<keyword evidence="4" id="KW-0479">Metal-binding</keyword>
<dbReference type="EMBL" id="CP000804">
    <property type="protein sequence ID" value="ABU56807.1"/>
    <property type="molecule type" value="Genomic_DNA"/>
</dbReference>
<dbReference type="NCBIfam" id="TIGR04085">
    <property type="entry name" value="rSAM_more_4Fe4S"/>
    <property type="match status" value="1"/>
</dbReference>
<dbReference type="STRING" id="383372.Rcas_0685"/>
<dbReference type="Pfam" id="PF04055">
    <property type="entry name" value="Radical_SAM"/>
    <property type="match status" value="1"/>
</dbReference>
<dbReference type="GO" id="GO:0046872">
    <property type="term" value="F:metal ion binding"/>
    <property type="evidence" value="ECO:0007669"/>
    <property type="project" value="UniProtKB-KW"/>
</dbReference>
<evidence type="ECO:0000256" key="1">
    <source>
        <dbReference type="ARBA" id="ARBA00001966"/>
    </source>
</evidence>
<evidence type="ECO:0000313" key="10">
    <source>
        <dbReference type="Proteomes" id="UP000000263"/>
    </source>
</evidence>
<evidence type="ECO:0000256" key="5">
    <source>
        <dbReference type="ARBA" id="ARBA00023004"/>
    </source>
</evidence>
<dbReference type="OrthoDB" id="9808591at2"/>
<keyword evidence="10" id="KW-1185">Reference proteome</keyword>
<dbReference type="SFLD" id="SFLDG01386">
    <property type="entry name" value="main_SPASM_domain-containing"/>
    <property type="match status" value="1"/>
</dbReference>
<dbReference type="SFLD" id="SFLDG01067">
    <property type="entry name" value="SPASM/twitch_domain_containing"/>
    <property type="match status" value="1"/>
</dbReference>
<keyword evidence="3" id="KW-0949">S-adenosyl-L-methionine</keyword>
<dbReference type="eggNOG" id="COG0641">
    <property type="taxonomic scope" value="Bacteria"/>
</dbReference>
<evidence type="ECO:0000256" key="4">
    <source>
        <dbReference type="ARBA" id="ARBA00022723"/>
    </source>
</evidence>
<name>A7NH60_ROSCS</name>
<dbReference type="RefSeq" id="WP_012119237.1">
    <property type="nucleotide sequence ID" value="NC_009767.1"/>
</dbReference>